<protein>
    <submittedName>
        <fullName evidence="3">Uncharacterized protein</fullName>
    </submittedName>
</protein>
<dbReference type="EMBL" id="CAJZBQ010000046">
    <property type="protein sequence ID" value="CAG9328402.1"/>
    <property type="molecule type" value="Genomic_DNA"/>
</dbReference>
<accession>A0AAU9K349</accession>
<dbReference type="Proteomes" id="UP001162131">
    <property type="component" value="Unassembled WGS sequence"/>
</dbReference>
<keyword evidence="1" id="KW-0175">Coiled coil</keyword>
<sequence length="920" mass="104180">MTSNQDVVATTFAISQKEKELKQRFFNNQRTVTQKTEPKIVQAPDPKLHNFLDDMQNVLQQQTKGTMAGDLLKKQAAIMQEQVDIIKEDRKNLQEVIQHLAINNTKESQDPRKMMAELLAPLSKQILEVKNYYEETKIAAKGITEQVTNLKSAISEKRNTGKLQRSVELSINKYNNQKSQFQNKVKEAEMMVNEVEEAAQENSLINKCQDGIRYLREQIKAVKDDTLTVEKELQGRYKRIMEQCQTIKNLPTEMFLQEKDYRGAVMRIQERLGGEFNYDEILEEIENSVAVKNTLMLEYRQGTPTYPKLKKVNISPEREKSGYQGQQTLKKKQTELHPAPFGGKRTFTIKPNNLTNLPTVPLKPPSPVPIKTKPPSFIKTAPKMPETQKSKEIEPVKKFELPSFASKIPTEVQTEEVKPDPKPVPAASKLNQTKIAGPEALENDLYSGLKSQETQNPPLQSLESQTTDAVTKFVLNQLLSKEKLHLEKPQGNKAKWLGVDGISDLVKQNLLIDSFTIEKVGQQVLEEEIEKMRTKNTKKEDSKRDESYADDFEEYNEDSKDPAKEQKVEIPKIPIKKPEENKNNTPVLEPPESGDIESLLNPRLLGMMSAAAVQHYITALIESGHLGRAHSISPPSLFDRNSTPPTQIFNPPVQTPMTNQNQSDFTILPPQIQTRIEIPEELKGFFNTPIGEQLLRIIKENKSQTPQQILEEWVKRYMASPRDPFTPLNLQYPPRQEFNHDNREKSIFGDIFASQMPKPQFNAEKEENVIKKESMAPRRVFDIPILNLQKAVPSSPGTLAFLLSESESSSGISSGSVGSELFFSENPGFLSGFIDFVKKSREIEEGQVPGSYETSEGEVKHPEIEGLSSGEIPSEVLLPSPLGIDRNWDRVRISTSDLLSNEETFEKSEGEFDPAAIFSI</sequence>
<feature type="region of interest" description="Disordered" evidence="2">
    <location>
        <begin position="533"/>
        <end position="594"/>
    </location>
</feature>
<evidence type="ECO:0000256" key="1">
    <source>
        <dbReference type="SAM" id="Coils"/>
    </source>
</evidence>
<feature type="coiled-coil region" evidence="1">
    <location>
        <begin position="171"/>
        <end position="198"/>
    </location>
</feature>
<proteinExistence type="predicted"/>
<name>A0AAU9K349_9CILI</name>
<reference evidence="3" key="1">
    <citation type="submission" date="2021-09" db="EMBL/GenBank/DDBJ databases">
        <authorList>
            <consortium name="AG Swart"/>
            <person name="Singh M."/>
            <person name="Singh A."/>
            <person name="Seah K."/>
            <person name="Emmerich C."/>
        </authorList>
    </citation>
    <scope>NUCLEOTIDE SEQUENCE</scope>
    <source>
        <strain evidence="3">ATCC30299</strain>
    </source>
</reference>
<feature type="region of interest" description="Disordered" evidence="2">
    <location>
        <begin position="337"/>
        <end position="391"/>
    </location>
</feature>
<gene>
    <name evidence="3" type="ORF">BSTOLATCC_MIC46408</name>
</gene>
<comment type="caution">
    <text evidence="3">The sequence shown here is derived from an EMBL/GenBank/DDBJ whole genome shotgun (WGS) entry which is preliminary data.</text>
</comment>
<evidence type="ECO:0000313" key="4">
    <source>
        <dbReference type="Proteomes" id="UP001162131"/>
    </source>
</evidence>
<feature type="region of interest" description="Disordered" evidence="2">
    <location>
        <begin position="847"/>
        <end position="873"/>
    </location>
</feature>
<evidence type="ECO:0000256" key="2">
    <source>
        <dbReference type="SAM" id="MobiDB-lite"/>
    </source>
</evidence>
<feature type="compositionally biased region" description="Basic and acidic residues" evidence="2">
    <location>
        <begin position="557"/>
        <end position="582"/>
    </location>
</feature>
<keyword evidence="4" id="KW-1185">Reference proteome</keyword>
<organism evidence="3 4">
    <name type="scientific">Blepharisma stoltei</name>
    <dbReference type="NCBI Taxonomy" id="1481888"/>
    <lineage>
        <taxon>Eukaryota</taxon>
        <taxon>Sar</taxon>
        <taxon>Alveolata</taxon>
        <taxon>Ciliophora</taxon>
        <taxon>Postciliodesmatophora</taxon>
        <taxon>Heterotrichea</taxon>
        <taxon>Heterotrichida</taxon>
        <taxon>Blepharismidae</taxon>
        <taxon>Blepharisma</taxon>
    </lineage>
</organism>
<dbReference type="AlphaFoldDB" id="A0AAU9K349"/>
<feature type="compositionally biased region" description="Basic and acidic residues" evidence="2">
    <location>
        <begin position="533"/>
        <end position="547"/>
    </location>
</feature>
<evidence type="ECO:0000313" key="3">
    <source>
        <dbReference type="EMBL" id="CAG9328402.1"/>
    </source>
</evidence>